<dbReference type="EMBL" id="CP051685">
    <property type="protein sequence ID" value="QJE00488.1"/>
    <property type="molecule type" value="Genomic_DNA"/>
</dbReference>
<dbReference type="Proteomes" id="UP000502415">
    <property type="component" value="Chromosome"/>
</dbReference>
<organism evidence="1 2">
    <name type="scientific">Massilia forsythiae</name>
    <dbReference type="NCBI Taxonomy" id="2728020"/>
    <lineage>
        <taxon>Bacteria</taxon>
        <taxon>Pseudomonadati</taxon>
        <taxon>Pseudomonadota</taxon>
        <taxon>Betaproteobacteria</taxon>
        <taxon>Burkholderiales</taxon>
        <taxon>Oxalobacteraceae</taxon>
        <taxon>Telluria group</taxon>
        <taxon>Massilia</taxon>
    </lineage>
</organism>
<reference evidence="1 2" key="1">
    <citation type="submission" date="2020-04" db="EMBL/GenBank/DDBJ databases">
        <title>Genome sequencing of novel species.</title>
        <authorList>
            <person name="Heo J."/>
            <person name="Kim S.-J."/>
            <person name="Kim J.-S."/>
            <person name="Hong S.-B."/>
            <person name="Kwon S.-W."/>
        </authorList>
    </citation>
    <scope>NUCLEOTIDE SEQUENCE [LARGE SCALE GENOMIC DNA]</scope>
    <source>
        <strain evidence="1 2">GN2-R2</strain>
    </source>
</reference>
<accession>A0A7Z2VVY5</accession>
<protein>
    <submittedName>
        <fullName evidence="1">Uncharacterized protein</fullName>
    </submittedName>
</protein>
<keyword evidence="2" id="KW-1185">Reference proteome</keyword>
<evidence type="ECO:0000313" key="1">
    <source>
        <dbReference type="EMBL" id="QJE00488.1"/>
    </source>
</evidence>
<dbReference type="KEGG" id="mfy:HH212_11035"/>
<sequence>MGIHTVSQIMSQNLAVKAAAMNSYKQQLALTGSVARVIYDSATPEKVRNKLRTAIQTSEEKAYRQLRYEAKLSMIPVDQQVSALRDVPLVDKRKLLDAMPIIPVPIGSAFLGVAEADLHDINSQSGGVFGDIYMRRRCNSMNELALIAKNPGWLGRHSDAAPALTSPDSKMLDGMTYVDIWTAMAYINMSWDEMKEQVEANGRYHRCDRTYRVSDLEEIRVAKLRTKHV</sequence>
<evidence type="ECO:0000313" key="2">
    <source>
        <dbReference type="Proteomes" id="UP000502415"/>
    </source>
</evidence>
<dbReference type="AlphaFoldDB" id="A0A7Z2VVY5"/>
<proteinExistence type="predicted"/>
<name>A0A7Z2VVY5_9BURK</name>
<dbReference type="RefSeq" id="WP_170202520.1">
    <property type="nucleotide sequence ID" value="NZ_CP051685.1"/>
</dbReference>
<gene>
    <name evidence="1" type="ORF">HH212_11035</name>
</gene>